<dbReference type="EMBL" id="CP036279">
    <property type="protein sequence ID" value="QDU60545.1"/>
    <property type="molecule type" value="Genomic_DNA"/>
</dbReference>
<dbReference type="AlphaFoldDB" id="A0A518B0Q2"/>
<gene>
    <name evidence="2" type="ORF">Pan216_13880</name>
</gene>
<reference evidence="2 3" key="1">
    <citation type="submission" date="2019-02" db="EMBL/GenBank/DDBJ databases">
        <title>Deep-cultivation of Planctomycetes and their phenomic and genomic characterization uncovers novel biology.</title>
        <authorList>
            <person name="Wiegand S."/>
            <person name="Jogler M."/>
            <person name="Boedeker C."/>
            <person name="Pinto D."/>
            <person name="Vollmers J."/>
            <person name="Rivas-Marin E."/>
            <person name="Kohn T."/>
            <person name="Peeters S.H."/>
            <person name="Heuer A."/>
            <person name="Rast P."/>
            <person name="Oberbeckmann S."/>
            <person name="Bunk B."/>
            <person name="Jeske O."/>
            <person name="Meyerdierks A."/>
            <person name="Storesund J.E."/>
            <person name="Kallscheuer N."/>
            <person name="Luecker S."/>
            <person name="Lage O.M."/>
            <person name="Pohl T."/>
            <person name="Merkel B.J."/>
            <person name="Hornburger P."/>
            <person name="Mueller R.-W."/>
            <person name="Bruemmer F."/>
            <person name="Labrenz M."/>
            <person name="Spormann A.M."/>
            <person name="Op den Camp H."/>
            <person name="Overmann J."/>
            <person name="Amann R."/>
            <person name="Jetten M.S.M."/>
            <person name="Mascher T."/>
            <person name="Medema M.H."/>
            <person name="Devos D.P."/>
            <person name="Kaster A.-K."/>
            <person name="Ovreas L."/>
            <person name="Rohde M."/>
            <person name="Galperin M.Y."/>
            <person name="Jogler C."/>
        </authorList>
    </citation>
    <scope>NUCLEOTIDE SEQUENCE [LARGE SCALE GENOMIC DNA]</scope>
    <source>
        <strain evidence="2 3">Pan216</strain>
    </source>
</reference>
<keyword evidence="3" id="KW-1185">Reference proteome</keyword>
<dbReference type="Pfam" id="PF00557">
    <property type="entry name" value="Peptidase_M24"/>
    <property type="match status" value="1"/>
</dbReference>
<dbReference type="PANTHER" id="PTHR46112:SF3">
    <property type="entry name" value="AMINOPEPTIDASE YPDF"/>
    <property type="match status" value="1"/>
</dbReference>
<keyword evidence="2" id="KW-0031">Aminopeptidase</keyword>
<keyword evidence="2" id="KW-0378">Hydrolase</keyword>
<evidence type="ECO:0000259" key="1">
    <source>
        <dbReference type="Pfam" id="PF00557"/>
    </source>
</evidence>
<dbReference type="InterPro" id="IPR000994">
    <property type="entry name" value="Pept_M24"/>
</dbReference>
<feature type="domain" description="Peptidase M24" evidence="1">
    <location>
        <begin position="164"/>
        <end position="377"/>
    </location>
</feature>
<dbReference type="RefSeq" id="WP_419193339.1">
    <property type="nucleotide sequence ID" value="NZ_CP036279.1"/>
</dbReference>
<dbReference type="KEGG" id="knv:Pan216_13880"/>
<accession>A0A518B0Q2</accession>
<dbReference type="InterPro" id="IPR036005">
    <property type="entry name" value="Creatinase/aminopeptidase-like"/>
</dbReference>
<protein>
    <submittedName>
        <fullName evidence="2">Aminopeptidase</fullName>
        <ecNumber evidence="2">3.4.11.-</ecNumber>
    </submittedName>
</protein>
<dbReference type="SUPFAM" id="SSF55920">
    <property type="entry name" value="Creatinase/aminopeptidase"/>
    <property type="match status" value="1"/>
</dbReference>
<dbReference type="PANTHER" id="PTHR46112">
    <property type="entry name" value="AMINOPEPTIDASE"/>
    <property type="match status" value="1"/>
</dbReference>
<dbReference type="Gene3D" id="3.90.230.10">
    <property type="entry name" value="Creatinase/methionine aminopeptidase superfamily"/>
    <property type="match status" value="1"/>
</dbReference>
<evidence type="ECO:0000313" key="2">
    <source>
        <dbReference type="EMBL" id="QDU60545.1"/>
    </source>
</evidence>
<organism evidence="2 3">
    <name type="scientific">Kolteria novifilia</name>
    <dbReference type="NCBI Taxonomy" id="2527975"/>
    <lineage>
        <taxon>Bacteria</taxon>
        <taxon>Pseudomonadati</taxon>
        <taxon>Planctomycetota</taxon>
        <taxon>Planctomycetia</taxon>
        <taxon>Kolteriales</taxon>
        <taxon>Kolteriaceae</taxon>
        <taxon>Kolteria</taxon>
    </lineage>
</organism>
<evidence type="ECO:0000313" key="3">
    <source>
        <dbReference type="Proteomes" id="UP000317093"/>
    </source>
</evidence>
<dbReference type="InterPro" id="IPR050659">
    <property type="entry name" value="Peptidase_M24B"/>
</dbReference>
<proteinExistence type="predicted"/>
<dbReference type="GO" id="GO:0004177">
    <property type="term" value="F:aminopeptidase activity"/>
    <property type="evidence" value="ECO:0007669"/>
    <property type="project" value="UniProtKB-KW"/>
</dbReference>
<name>A0A518B0Q2_9BACT</name>
<dbReference type="Proteomes" id="UP000317093">
    <property type="component" value="Chromosome"/>
</dbReference>
<keyword evidence="2" id="KW-0645">Protease</keyword>
<sequence length="399" mass="44587">MTSQNVLDIEITRQRLADAGIDGWLFRDFRGTDTIGNSLLGLAKDGHRTRQFFYYIPAQGEPVKIVHRIEPRALEPLPGQTRTFSRWQELDAVLGEVLGGAQRIAMQYSPLGAIPYISRIDAGTVERVRSLGVEIVSSADLVQEFQATLNERQWHLHRTAADKLHRLINLVFSEISHRLDKGHRTTEYDIQRFMLEYYRQEGLVSDYPPIVAVGANSSDPHYMPSEKHHAEIVPDRVVQIDTWAKCNKDDGIYADISWVGYTGAKVPAEVAQVFATIAKARDAGVDAIKTARSKGETLRGCDVDDVCRGIIEEAGHGEHFVHRTGHSLYDVPHGNGANIDNYETHDDRLLRPRCLFTIEPGIYIPEQFGLRTEINVYLPDEGDPIVTGSGAQPEVALLG</sequence>
<dbReference type="EC" id="3.4.11.-" evidence="2"/>